<dbReference type="OrthoDB" id="6024949at2"/>
<evidence type="ECO:0000313" key="4">
    <source>
        <dbReference type="Proteomes" id="UP000264492"/>
    </source>
</evidence>
<evidence type="ECO:0000313" key="3">
    <source>
        <dbReference type="EMBL" id="RDZ26544.1"/>
    </source>
</evidence>
<accession>A0A371JY33</accession>
<organism evidence="3 4">
    <name type="scientific">Lysobacter silvisoli</name>
    <dbReference type="NCBI Taxonomy" id="2293254"/>
    <lineage>
        <taxon>Bacteria</taxon>
        <taxon>Pseudomonadati</taxon>
        <taxon>Pseudomonadota</taxon>
        <taxon>Gammaproteobacteria</taxon>
        <taxon>Lysobacterales</taxon>
        <taxon>Lysobacteraceae</taxon>
        <taxon>Lysobacter</taxon>
    </lineage>
</organism>
<dbReference type="AlphaFoldDB" id="A0A371JY33"/>
<feature type="region of interest" description="Disordered" evidence="1">
    <location>
        <begin position="23"/>
        <end position="49"/>
    </location>
</feature>
<evidence type="ECO:0000256" key="1">
    <source>
        <dbReference type="SAM" id="MobiDB-lite"/>
    </source>
</evidence>
<dbReference type="RefSeq" id="WP_115860678.1">
    <property type="nucleotide sequence ID" value="NZ_QTSU01000003.1"/>
</dbReference>
<reference evidence="3 4" key="1">
    <citation type="submission" date="2018-08" db="EMBL/GenBank/DDBJ databases">
        <title>Lysobacter sp. zong2l5, whole genome shotgun sequence.</title>
        <authorList>
            <person name="Zhang X."/>
            <person name="Feng G."/>
            <person name="Zhu H."/>
        </authorList>
    </citation>
    <scope>NUCLEOTIDE SEQUENCE [LARGE SCALE GENOMIC DNA]</scope>
    <source>
        <strain evidence="4">zong2l5</strain>
    </source>
</reference>
<protein>
    <recommendedName>
        <fullName evidence="5">Lipoprotein</fullName>
    </recommendedName>
</protein>
<keyword evidence="2" id="KW-0732">Signal</keyword>
<dbReference type="PROSITE" id="PS51257">
    <property type="entry name" value="PROKAR_LIPOPROTEIN"/>
    <property type="match status" value="1"/>
</dbReference>
<feature type="chain" id="PRO_5016572026" description="Lipoprotein" evidence="2">
    <location>
        <begin position="19"/>
        <end position="163"/>
    </location>
</feature>
<dbReference type="Proteomes" id="UP000264492">
    <property type="component" value="Unassembled WGS sequence"/>
</dbReference>
<evidence type="ECO:0000256" key="2">
    <source>
        <dbReference type="SAM" id="SignalP"/>
    </source>
</evidence>
<keyword evidence="4" id="KW-1185">Reference proteome</keyword>
<sequence length="163" mass="16820">MRPVLSTAVLSLSLAACAATDADKVAPPADPKPVASSEGPSAKIAPGQVGKVSPVPAFKGYGEHWSVEIQATGDDDHTVALVWGSGSHRASGHARYLGQPADAPSSLILLNGSLETAQGAKSMTVEIARKDCIDDADRPHQHSVRVLVEGMDVLQGCGDLAVY</sequence>
<dbReference type="EMBL" id="QTSU01000003">
    <property type="protein sequence ID" value="RDZ26544.1"/>
    <property type="molecule type" value="Genomic_DNA"/>
</dbReference>
<name>A0A371JY33_9GAMM</name>
<gene>
    <name evidence="3" type="ORF">DX914_16280</name>
</gene>
<comment type="caution">
    <text evidence="3">The sequence shown here is derived from an EMBL/GenBank/DDBJ whole genome shotgun (WGS) entry which is preliminary data.</text>
</comment>
<proteinExistence type="predicted"/>
<evidence type="ECO:0008006" key="5">
    <source>
        <dbReference type="Google" id="ProtNLM"/>
    </source>
</evidence>
<feature type="signal peptide" evidence="2">
    <location>
        <begin position="1"/>
        <end position="18"/>
    </location>
</feature>